<evidence type="ECO:0000256" key="1">
    <source>
        <dbReference type="SAM" id="Phobius"/>
    </source>
</evidence>
<proteinExistence type="predicted"/>
<keyword evidence="1" id="KW-1133">Transmembrane helix</keyword>
<gene>
    <name evidence="2" type="ORF">M378DRAFT_11169</name>
</gene>
<keyword evidence="1" id="KW-0472">Membrane</keyword>
<name>A0A0C2SNL3_AMAMK</name>
<accession>A0A0C2SNL3</accession>
<dbReference type="AlphaFoldDB" id="A0A0C2SNL3"/>
<dbReference type="EMBL" id="KN818246">
    <property type="protein sequence ID" value="KIL64815.1"/>
    <property type="molecule type" value="Genomic_DNA"/>
</dbReference>
<dbReference type="InParanoid" id="A0A0C2SNL3"/>
<keyword evidence="1" id="KW-0812">Transmembrane</keyword>
<keyword evidence="3" id="KW-1185">Reference proteome</keyword>
<evidence type="ECO:0000313" key="3">
    <source>
        <dbReference type="Proteomes" id="UP000054549"/>
    </source>
</evidence>
<dbReference type="HOGENOM" id="CLU_077466_0_0_1"/>
<evidence type="ECO:0000313" key="2">
    <source>
        <dbReference type="EMBL" id="KIL64815.1"/>
    </source>
</evidence>
<sequence>MTASESTTLPRWVPFAMFAGTTVVLTIPLLIIRRQRPSSPSQATTAFAAVNFARPNLLGSKPTIKPPLDINPIPHSSSSEFSSPGPRELVSAISRVDYSTALLAGKAFGIATLIVTCSAFVVTWSAKTVMGIEDTRDFAHRTRKAVQAYLPSLVSSIHRPQVDDEHDVAVQALASVGAEQWNAEHSEKRLKLAYEKGGLDLWSRAASVEMEQELRFEREKRERGKTEDGEA</sequence>
<protein>
    <recommendedName>
        <fullName evidence="4">Altered inheritance of mitochondria protein 11</fullName>
    </recommendedName>
</protein>
<feature type="transmembrane region" description="Helical" evidence="1">
    <location>
        <begin position="12"/>
        <end position="32"/>
    </location>
</feature>
<dbReference type="OrthoDB" id="5346979at2759"/>
<dbReference type="Proteomes" id="UP000054549">
    <property type="component" value="Unassembled WGS sequence"/>
</dbReference>
<evidence type="ECO:0008006" key="4">
    <source>
        <dbReference type="Google" id="ProtNLM"/>
    </source>
</evidence>
<organism evidence="2 3">
    <name type="scientific">Amanita muscaria (strain Koide BX008)</name>
    <dbReference type="NCBI Taxonomy" id="946122"/>
    <lineage>
        <taxon>Eukaryota</taxon>
        <taxon>Fungi</taxon>
        <taxon>Dikarya</taxon>
        <taxon>Basidiomycota</taxon>
        <taxon>Agaricomycotina</taxon>
        <taxon>Agaricomycetes</taxon>
        <taxon>Agaricomycetidae</taxon>
        <taxon>Agaricales</taxon>
        <taxon>Pluteineae</taxon>
        <taxon>Amanitaceae</taxon>
        <taxon>Amanita</taxon>
    </lineage>
</organism>
<reference evidence="2 3" key="1">
    <citation type="submission" date="2014-04" db="EMBL/GenBank/DDBJ databases">
        <title>Evolutionary Origins and Diversification of the Mycorrhizal Mutualists.</title>
        <authorList>
            <consortium name="DOE Joint Genome Institute"/>
            <consortium name="Mycorrhizal Genomics Consortium"/>
            <person name="Kohler A."/>
            <person name="Kuo A."/>
            <person name="Nagy L.G."/>
            <person name="Floudas D."/>
            <person name="Copeland A."/>
            <person name="Barry K.W."/>
            <person name="Cichocki N."/>
            <person name="Veneault-Fourrey C."/>
            <person name="LaButti K."/>
            <person name="Lindquist E.A."/>
            <person name="Lipzen A."/>
            <person name="Lundell T."/>
            <person name="Morin E."/>
            <person name="Murat C."/>
            <person name="Riley R."/>
            <person name="Ohm R."/>
            <person name="Sun H."/>
            <person name="Tunlid A."/>
            <person name="Henrissat B."/>
            <person name="Grigoriev I.V."/>
            <person name="Hibbett D.S."/>
            <person name="Martin F."/>
        </authorList>
    </citation>
    <scope>NUCLEOTIDE SEQUENCE [LARGE SCALE GENOMIC DNA]</scope>
    <source>
        <strain evidence="2 3">Koide BX008</strain>
    </source>
</reference>